<evidence type="ECO:0000256" key="3">
    <source>
        <dbReference type="ARBA" id="ARBA00022989"/>
    </source>
</evidence>
<organism evidence="7 8">
    <name type="scientific">Neotabrizicola shimadae</name>
    <dbReference type="NCBI Taxonomy" id="2807096"/>
    <lineage>
        <taxon>Bacteria</taxon>
        <taxon>Pseudomonadati</taxon>
        <taxon>Pseudomonadota</taxon>
        <taxon>Alphaproteobacteria</taxon>
        <taxon>Rhodobacterales</taxon>
        <taxon>Paracoccaceae</taxon>
        <taxon>Neotabrizicola</taxon>
    </lineage>
</organism>
<dbReference type="Proteomes" id="UP000826300">
    <property type="component" value="Chromosome"/>
</dbReference>
<evidence type="ECO:0000256" key="4">
    <source>
        <dbReference type="ARBA" id="ARBA00023136"/>
    </source>
</evidence>
<evidence type="ECO:0000256" key="1">
    <source>
        <dbReference type="ARBA" id="ARBA00004141"/>
    </source>
</evidence>
<name>A0A8G0ZSW3_9RHOB</name>
<gene>
    <name evidence="7" type="ORF">JO391_10985</name>
</gene>
<feature type="transmembrane region" description="Helical" evidence="5">
    <location>
        <begin position="236"/>
        <end position="255"/>
    </location>
</feature>
<feature type="domain" description="Major facilitator superfamily (MFS) profile" evidence="6">
    <location>
        <begin position="199"/>
        <end position="383"/>
    </location>
</feature>
<evidence type="ECO:0000259" key="6">
    <source>
        <dbReference type="PROSITE" id="PS50850"/>
    </source>
</evidence>
<dbReference type="EMBL" id="CP069370">
    <property type="protein sequence ID" value="QYZ68316.1"/>
    <property type="molecule type" value="Genomic_DNA"/>
</dbReference>
<keyword evidence="4 5" id="KW-0472">Membrane</keyword>
<feature type="transmembrane region" description="Helical" evidence="5">
    <location>
        <begin position="293"/>
        <end position="315"/>
    </location>
</feature>
<comment type="subcellular location">
    <subcellularLocation>
        <location evidence="1">Membrane</location>
        <topology evidence="1">Multi-pass membrane protein</topology>
    </subcellularLocation>
</comment>
<sequence length="383" mass="37949">MPVLPTLAAARPAAVVFAAMGVLWGGYAAALPDIKTMLDVSETQLGLVLFMTPISAVIAMLLAPRIGAALGRVALPVAAAAMALAFALPGQTASLVLFPLAMLACGATTGLADVLMNARVATLETERKLHLMNLCHAAYSFGYAGGAVGTGAMRAAGWPPSAVMACLAGAALVMAAMSLERDGTIHGLRKPGGAKGGGLGLVPFIGGVIVLIAFMTENAAENWSALHIETSLGAAPGAGALGPAALALTMGLARLAGQGLSGRISGAALLGGGAAISAAGLIIAAAATSPAMAYAGFIVMGLGSSVIAPTAFSMVGRAAPDNARARAVARATLYGYFGYFFGPPLFGFLAGSAGLRAAFVLAACLLLAVPFLARRLASDADKS</sequence>
<dbReference type="InterPro" id="IPR020846">
    <property type="entry name" value="MFS_dom"/>
</dbReference>
<keyword evidence="8" id="KW-1185">Reference proteome</keyword>
<feature type="transmembrane region" description="Helical" evidence="5">
    <location>
        <begin position="327"/>
        <end position="349"/>
    </location>
</feature>
<feature type="transmembrane region" description="Helical" evidence="5">
    <location>
        <begin position="267"/>
        <end position="287"/>
    </location>
</feature>
<dbReference type="SUPFAM" id="SSF103473">
    <property type="entry name" value="MFS general substrate transporter"/>
    <property type="match status" value="1"/>
</dbReference>
<dbReference type="PROSITE" id="PS50850">
    <property type="entry name" value="MFS"/>
    <property type="match status" value="1"/>
</dbReference>
<feature type="transmembrane region" description="Helical" evidence="5">
    <location>
        <begin position="95"/>
        <end position="116"/>
    </location>
</feature>
<feature type="transmembrane region" description="Helical" evidence="5">
    <location>
        <begin position="162"/>
        <end position="179"/>
    </location>
</feature>
<dbReference type="InterPro" id="IPR036259">
    <property type="entry name" value="MFS_trans_sf"/>
</dbReference>
<evidence type="ECO:0000256" key="2">
    <source>
        <dbReference type="ARBA" id="ARBA00022692"/>
    </source>
</evidence>
<dbReference type="GO" id="GO:0016020">
    <property type="term" value="C:membrane"/>
    <property type="evidence" value="ECO:0007669"/>
    <property type="project" value="UniProtKB-SubCell"/>
</dbReference>
<dbReference type="AlphaFoldDB" id="A0A8G0ZSW3"/>
<dbReference type="GO" id="GO:0022857">
    <property type="term" value="F:transmembrane transporter activity"/>
    <property type="evidence" value="ECO:0007669"/>
    <property type="project" value="InterPro"/>
</dbReference>
<dbReference type="PANTHER" id="PTHR23514">
    <property type="entry name" value="BYPASS OF STOP CODON PROTEIN 6"/>
    <property type="match status" value="1"/>
</dbReference>
<evidence type="ECO:0000313" key="7">
    <source>
        <dbReference type="EMBL" id="QYZ68316.1"/>
    </source>
</evidence>
<feature type="transmembrane region" description="Helical" evidence="5">
    <location>
        <begin position="44"/>
        <end position="63"/>
    </location>
</feature>
<reference evidence="7" key="1">
    <citation type="submission" date="2021-02" db="EMBL/GenBank/DDBJ databases">
        <title>Rhodobacter shimadae sp. nov., an aerobic anoxygenic phototrophic bacterium isolated from a hot spring.</title>
        <authorList>
            <person name="Muramatsu S."/>
            <person name="Haruta S."/>
            <person name="Hirose S."/>
            <person name="Hanada S."/>
        </authorList>
    </citation>
    <scope>NUCLEOTIDE SEQUENCE</scope>
    <source>
        <strain evidence="7">N10</strain>
    </source>
</reference>
<feature type="transmembrane region" description="Helical" evidence="5">
    <location>
        <begin position="355"/>
        <end position="373"/>
    </location>
</feature>
<dbReference type="InterPro" id="IPR051788">
    <property type="entry name" value="MFS_Transporter"/>
</dbReference>
<accession>A0A8G0ZSW3</accession>
<protein>
    <submittedName>
        <fullName evidence="7">MFS transporter</fullName>
    </submittedName>
</protein>
<feature type="transmembrane region" description="Helical" evidence="5">
    <location>
        <begin position="70"/>
        <end position="89"/>
    </location>
</feature>
<feature type="transmembrane region" description="Helical" evidence="5">
    <location>
        <begin position="137"/>
        <end position="156"/>
    </location>
</feature>
<keyword evidence="3 5" id="KW-1133">Transmembrane helix</keyword>
<dbReference type="Gene3D" id="1.20.1250.20">
    <property type="entry name" value="MFS general substrate transporter like domains"/>
    <property type="match status" value="2"/>
</dbReference>
<keyword evidence="2 5" id="KW-0812">Transmembrane</keyword>
<evidence type="ECO:0000313" key="8">
    <source>
        <dbReference type="Proteomes" id="UP000826300"/>
    </source>
</evidence>
<dbReference type="InterPro" id="IPR011701">
    <property type="entry name" value="MFS"/>
</dbReference>
<dbReference type="KEGG" id="nsm:JO391_10985"/>
<proteinExistence type="predicted"/>
<dbReference type="PANTHER" id="PTHR23514:SF13">
    <property type="entry name" value="INNER MEMBRANE PROTEIN YBJJ"/>
    <property type="match status" value="1"/>
</dbReference>
<dbReference type="RefSeq" id="WP_220660540.1">
    <property type="nucleotide sequence ID" value="NZ_CP069370.1"/>
</dbReference>
<evidence type="ECO:0000256" key="5">
    <source>
        <dbReference type="SAM" id="Phobius"/>
    </source>
</evidence>
<feature type="transmembrane region" description="Helical" evidence="5">
    <location>
        <begin position="199"/>
        <end position="216"/>
    </location>
</feature>
<dbReference type="Pfam" id="PF07690">
    <property type="entry name" value="MFS_1"/>
    <property type="match status" value="1"/>
</dbReference>